<dbReference type="PANTHER" id="PTHR34873:SF3">
    <property type="entry name" value="ADDICTION MODULE TOXIN, HICA FAMILY"/>
    <property type="match status" value="1"/>
</dbReference>
<evidence type="ECO:0000313" key="2">
    <source>
        <dbReference type="EMBL" id="TMP29853.1"/>
    </source>
</evidence>
<evidence type="ECO:0000259" key="1">
    <source>
        <dbReference type="Pfam" id="PF15919"/>
    </source>
</evidence>
<evidence type="ECO:0000313" key="3">
    <source>
        <dbReference type="Proteomes" id="UP000310249"/>
    </source>
</evidence>
<dbReference type="EMBL" id="PNCI01000016">
    <property type="protein sequence ID" value="TMP29853.1"/>
    <property type="molecule type" value="Genomic_DNA"/>
</dbReference>
<dbReference type="RefSeq" id="WP_138553096.1">
    <property type="nucleotide sequence ID" value="NZ_PNCH01000056.1"/>
</dbReference>
<dbReference type="Pfam" id="PF15919">
    <property type="entry name" value="HicB_lk_antitox"/>
    <property type="match status" value="1"/>
</dbReference>
<dbReference type="CDD" id="cd22231">
    <property type="entry name" value="RHH_NikR_HicB-like"/>
    <property type="match status" value="1"/>
</dbReference>
<protein>
    <recommendedName>
        <fullName evidence="1">HicB-like antitoxin of toxin-antitoxin system domain-containing protein</fullName>
    </recommendedName>
</protein>
<dbReference type="InterPro" id="IPR031807">
    <property type="entry name" value="HicB-like"/>
</dbReference>
<name>A0A5S3WNL1_9GAMM</name>
<comment type="caution">
    <text evidence="2">The sequence shown here is derived from an EMBL/GenBank/DDBJ whole genome shotgun (WGS) entry which is preliminary data.</text>
</comment>
<sequence length="144" mass="16048">MLFMVGVERPQCDGEAFGIIVPVFELLGYGCISAADTREAVLYSAKDAILEVAEEMLQGGHALDALDTGYQDLSRDYPDYDEWFALEVPVESLKGKQKRVNVTLSEPLLARIDAYVESRKSDYKDRSDFLAKAADTVMQQNKTT</sequence>
<feature type="domain" description="HicB-like antitoxin of toxin-antitoxin system" evidence="1">
    <location>
        <begin position="12"/>
        <end position="134"/>
    </location>
</feature>
<dbReference type="PANTHER" id="PTHR34873">
    <property type="entry name" value="SSR1766 PROTEIN"/>
    <property type="match status" value="1"/>
</dbReference>
<accession>A0A5S3WNL1</accession>
<reference evidence="3" key="2">
    <citation type="submission" date="2019-06" db="EMBL/GenBank/DDBJ databases">
        <title>Co-occurence of chitin degradation, pigmentation and bioactivity in marine Pseudoalteromonas.</title>
        <authorList>
            <person name="Sonnenschein E.C."/>
            <person name="Bech P.K."/>
        </authorList>
    </citation>
    <scope>NUCLEOTIDE SEQUENCE [LARGE SCALE GENOMIC DNA]</scope>
    <source>
        <strain evidence="3">S2676</strain>
    </source>
</reference>
<proteinExistence type="predicted"/>
<dbReference type="Proteomes" id="UP000310249">
    <property type="component" value="Unassembled WGS sequence"/>
</dbReference>
<gene>
    <name evidence="2" type="ORF">CWB99_07130</name>
</gene>
<dbReference type="OrthoDB" id="9807959at2"/>
<reference evidence="2 3" key="1">
    <citation type="submission" date="2018-01" db="EMBL/GenBank/DDBJ databases">
        <authorList>
            <person name="Paulsen S."/>
            <person name="Gram L.K."/>
        </authorList>
    </citation>
    <scope>NUCLEOTIDE SEQUENCE [LARGE SCALE GENOMIC DNA]</scope>
    <source>
        <strain evidence="2 3">S2676</strain>
    </source>
</reference>
<dbReference type="AlphaFoldDB" id="A0A5S3WNL1"/>
<organism evidence="2 3">
    <name type="scientific">Pseudoalteromonas rubra</name>
    <dbReference type="NCBI Taxonomy" id="43658"/>
    <lineage>
        <taxon>Bacteria</taxon>
        <taxon>Pseudomonadati</taxon>
        <taxon>Pseudomonadota</taxon>
        <taxon>Gammaproteobacteria</taxon>
        <taxon>Alteromonadales</taxon>
        <taxon>Pseudoalteromonadaceae</taxon>
        <taxon>Pseudoalteromonas</taxon>
    </lineage>
</organism>